<name>A0A9D2GZ91_9BACE</name>
<keyword evidence="1" id="KW-0812">Transmembrane</keyword>
<reference evidence="2" key="2">
    <citation type="submission" date="2021-04" db="EMBL/GenBank/DDBJ databases">
        <authorList>
            <person name="Gilroy R."/>
        </authorList>
    </citation>
    <scope>NUCLEOTIDE SEQUENCE</scope>
    <source>
        <strain evidence="2">CHK118-2852</strain>
    </source>
</reference>
<evidence type="ECO:0008006" key="4">
    <source>
        <dbReference type="Google" id="ProtNLM"/>
    </source>
</evidence>
<evidence type="ECO:0000313" key="2">
    <source>
        <dbReference type="EMBL" id="HIZ92808.1"/>
    </source>
</evidence>
<accession>A0A9D2GZ91</accession>
<dbReference type="AlphaFoldDB" id="A0A9D2GZ91"/>
<feature type="transmembrane region" description="Helical" evidence="1">
    <location>
        <begin position="86"/>
        <end position="105"/>
    </location>
</feature>
<feature type="transmembrane region" description="Helical" evidence="1">
    <location>
        <begin position="111"/>
        <end position="134"/>
    </location>
</feature>
<sequence>MEEKIKKAVRFLRMSYVIFWIVPVVFMLVGEMSDDWMGEYADNVRVMYYAETLSILLTAICIPLSLKLFAWVLYRRIDRASITSALQLYVFWSGIRLVLLLLPLLAGFLTYYVMLSTTGLLCALIALTASLFCLPGEERLRRELHIEREGGEA</sequence>
<evidence type="ECO:0000256" key="1">
    <source>
        <dbReference type="SAM" id="Phobius"/>
    </source>
</evidence>
<keyword evidence="1" id="KW-1133">Transmembrane helix</keyword>
<organism evidence="2 3">
    <name type="scientific">Candidatus Bacteroides merdavium</name>
    <dbReference type="NCBI Taxonomy" id="2838472"/>
    <lineage>
        <taxon>Bacteria</taxon>
        <taxon>Pseudomonadati</taxon>
        <taxon>Bacteroidota</taxon>
        <taxon>Bacteroidia</taxon>
        <taxon>Bacteroidales</taxon>
        <taxon>Bacteroidaceae</taxon>
        <taxon>Bacteroides</taxon>
    </lineage>
</organism>
<protein>
    <recommendedName>
        <fullName evidence="4">Transmembrane protein</fullName>
    </recommendedName>
</protein>
<comment type="caution">
    <text evidence="2">The sequence shown here is derived from an EMBL/GenBank/DDBJ whole genome shotgun (WGS) entry which is preliminary data.</text>
</comment>
<feature type="transmembrane region" description="Helical" evidence="1">
    <location>
        <begin position="12"/>
        <end position="33"/>
    </location>
</feature>
<evidence type="ECO:0000313" key="3">
    <source>
        <dbReference type="Proteomes" id="UP000824108"/>
    </source>
</evidence>
<gene>
    <name evidence="2" type="ORF">H9807_11970</name>
</gene>
<dbReference type="Proteomes" id="UP000824108">
    <property type="component" value="Unassembled WGS sequence"/>
</dbReference>
<feature type="transmembrane region" description="Helical" evidence="1">
    <location>
        <begin position="53"/>
        <end position="74"/>
    </location>
</feature>
<keyword evidence="1" id="KW-0472">Membrane</keyword>
<proteinExistence type="predicted"/>
<reference evidence="2" key="1">
    <citation type="journal article" date="2021" name="PeerJ">
        <title>Extensive microbial diversity within the chicken gut microbiome revealed by metagenomics and culture.</title>
        <authorList>
            <person name="Gilroy R."/>
            <person name="Ravi A."/>
            <person name="Getino M."/>
            <person name="Pursley I."/>
            <person name="Horton D.L."/>
            <person name="Alikhan N.F."/>
            <person name="Baker D."/>
            <person name="Gharbi K."/>
            <person name="Hall N."/>
            <person name="Watson M."/>
            <person name="Adriaenssens E.M."/>
            <person name="Foster-Nyarko E."/>
            <person name="Jarju S."/>
            <person name="Secka A."/>
            <person name="Antonio M."/>
            <person name="Oren A."/>
            <person name="Chaudhuri R.R."/>
            <person name="La Ragione R."/>
            <person name="Hildebrand F."/>
            <person name="Pallen M.J."/>
        </authorList>
    </citation>
    <scope>NUCLEOTIDE SEQUENCE</scope>
    <source>
        <strain evidence="2">CHK118-2852</strain>
    </source>
</reference>
<dbReference type="EMBL" id="DXAV01000098">
    <property type="protein sequence ID" value="HIZ92808.1"/>
    <property type="molecule type" value="Genomic_DNA"/>
</dbReference>